<proteinExistence type="predicted"/>
<evidence type="ECO:0008006" key="5">
    <source>
        <dbReference type="Google" id="ProtNLM"/>
    </source>
</evidence>
<reference evidence="3 4" key="1">
    <citation type="submission" date="2019-01" db="EMBL/GenBank/DDBJ databases">
        <title>Genome sequencing of strain DFW100M-13.</title>
        <authorList>
            <person name="Heo J."/>
            <person name="Kim S.-J."/>
            <person name="Kim J.-S."/>
            <person name="Hong S.-B."/>
            <person name="Kwon S.-W."/>
        </authorList>
    </citation>
    <scope>NUCLEOTIDE SEQUENCE [LARGE SCALE GENOMIC DNA]</scope>
    <source>
        <strain evidence="3 4">DFW100M-13</strain>
    </source>
</reference>
<dbReference type="AlphaFoldDB" id="A0A4P6ENR1"/>
<feature type="coiled-coil region" evidence="1">
    <location>
        <begin position="344"/>
        <end position="394"/>
    </location>
</feature>
<evidence type="ECO:0000256" key="2">
    <source>
        <dbReference type="SAM" id="MobiDB-lite"/>
    </source>
</evidence>
<name>A0A4P6ENR1_9MICO</name>
<accession>A0A4P6ENR1</accession>
<dbReference type="EMBL" id="CP035494">
    <property type="protein sequence ID" value="QAY59538.1"/>
    <property type="molecule type" value="Genomic_DNA"/>
</dbReference>
<gene>
    <name evidence="3" type="ORF">ET475_05765</name>
</gene>
<protein>
    <recommendedName>
        <fullName evidence="5">S1 motif domain-containing protein</fullName>
    </recommendedName>
</protein>
<dbReference type="KEGG" id="mprt:ET475_05765"/>
<sequence>MRHIDSAAAATDLGYEILGVRRRPLVLISSDSDSTFPFDPVVVHRELADAADVVTIETGEATFALERVLPEKTHVFGGAARSYPPDFGAAPEWWRSVLRFPGRHDIEDLIDDALSQVISLTEAREHDRRSWETATVELVSGTTGNVARLENGTRVMVNADLLPAQIRLEDALVVGAGVEGWLSGRDFSPEAADVDFACFADGDVTLARVVKVTEHRVYLALHPLAPEVVLRRRDVVAGADAGENSDVHLSDVVSVGQTLRARVCRSGADVRLSLVDVDEAVQIVPPLSLVRGGTPWLREGEHDIAVPTATVDFSSDALVEEDRSAPLQQSLSDVAPTGHLADEVRELRAEIMELRSAFARLARELRAGTDLETLDRLRDEATTLSAELHRERAKHAEGARMIARLTQELREARGAREPSDSSASRTSREHWPNAEAWIRHEVENAWALRVAASDKLRYPLREYRIGPRFGESIEALDAAQFAKAMRAVVDVATGRVAEIPSRDLHRLREGTGGDDPYVVRADGAKCWRASIESNAPSARRLHYWELPGGVVELSRVVLHDDFSA</sequence>
<organism evidence="3 4">
    <name type="scientific">Microbacterium protaetiae</name>
    <dbReference type="NCBI Taxonomy" id="2509458"/>
    <lineage>
        <taxon>Bacteria</taxon>
        <taxon>Bacillati</taxon>
        <taxon>Actinomycetota</taxon>
        <taxon>Actinomycetes</taxon>
        <taxon>Micrococcales</taxon>
        <taxon>Microbacteriaceae</taxon>
        <taxon>Microbacterium</taxon>
    </lineage>
</organism>
<dbReference type="RefSeq" id="WP_129387053.1">
    <property type="nucleotide sequence ID" value="NZ_CP035494.1"/>
</dbReference>
<evidence type="ECO:0000256" key="1">
    <source>
        <dbReference type="SAM" id="Coils"/>
    </source>
</evidence>
<evidence type="ECO:0000313" key="4">
    <source>
        <dbReference type="Proteomes" id="UP000293995"/>
    </source>
</evidence>
<evidence type="ECO:0000313" key="3">
    <source>
        <dbReference type="EMBL" id="QAY59538.1"/>
    </source>
</evidence>
<keyword evidence="4" id="KW-1185">Reference proteome</keyword>
<keyword evidence="1" id="KW-0175">Coiled coil</keyword>
<dbReference type="OrthoDB" id="8452205at2"/>
<dbReference type="Proteomes" id="UP000293995">
    <property type="component" value="Chromosome"/>
</dbReference>
<feature type="region of interest" description="Disordered" evidence="2">
    <location>
        <begin position="411"/>
        <end position="430"/>
    </location>
</feature>